<feature type="region of interest" description="Disordered" evidence="1">
    <location>
        <begin position="22"/>
        <end position="101"/>
    </location>
</feature>
<evidence type="ECO:0000313" key="4">
    <source>
        <dbReference type="Proteomes" id="UP000001593"/>
    </source>
</evidence>
<evidence type="ECO:0000256" key="1">
    <source>
        <dbReference type="SAM" id="MobiDB-lite"/>
    </source>
</evidence>
<dbReference type="HOGENOM" id="CLU_799991_0_0_1"/>
<dbReference type="Proteomes" id="UP000001593">
    <property type="component" value="Unassembled WGS sequence"/>
</dbReference>
<sequence length="347" mass="38542">MMKILVFSMLLGLAAAKSIDVKDDPFTTGEPSTWEPMTGAPSTWEPMTGAPSTWEPWTDGPGPYPTDGPGPHPSHGPGPHPSHGPGPHPSHGPGPHPSSGPGVNWFGRFLRLLHNSVKTVKADEHPDLKYREPGEKFVEKLLEVRKALIQLSKPGRELVKLMIKDHVEMMQRVHQATQKDDIHQAKHVVGEYFIAINRRISLLAMHAASKGLFDDVGDMGHKELKSVVKRSMEEHHAKAASAYFMRYFNEYRVSDGLLDGPFVKMGVETVKETMQFVKQMIKSTGITKNVYFDMLNDLIRLSVDMHNHHGAVDRAGAGVLSIQRRCLKVHLAVHQAYASKQCPAARQ</sequence>
<keyword evidence="2" id="KW-0732">Signal</keyword>
<accession>A7S1R9</accession>
<reference evidence="3 4" key="1">
    <citation type="journal article" date="2007" name="Science">
        <title>Sea anemone genome reveals ancestral eumetazoan gene repertoire and genomic organization.</title>
        <authorList>
            <person name="Putnam N.H."/>
            <person name="Srivastava M."/>
            <person name="Hellsten U."/>
            <person name="Dirks B."/>
            <person name="Chapman J."/>
            <person name="Salamov A."/>
            <person name="Terry A."/>
            <person name="Shapiro H."/>
            <person name="Lindquist E."/>
            <person name="Kapitonov V.V."/>
            <person name="Jurka J."/>
            <person name="Genikhovich G."/>
            <person name="Grigoriev I.V."/>
            <person name="Lucas S.M."/>
            <person name="Steele R.E."/>
            <person name="Finnerty J.R."/>
            <person name="Technau U."/>
            <person name="Martindale M.Q."/>
            <person name="Rokhsar D.S."/>
        </authorList>
    </citation>
    <scope>NUCLEOTIDE SEQUENCE [LARGE SCALE GENOMIC DNA]</scope>
    <source>
        <strain evidence="4">CH2 X CH6</strain>
    </source>
</reference>
<protein>
    <submittedName>
        <fullName evidence="3">Uncharacterized protein</fullName>
    </submittedName>
</protein>
<proteinExistence type="predicted"/>
<gene>
    <name evidence="3" type="ORF">NEMVEDRAFT_v1g242245</name>
</gene>
<dbReference type="InParanoid" id="A7S1R9"/>
<evidence type="ECO:0000256" key="2">
    <source>
        <dbReference type="SAM" id="SignalP"/>
    </source>
</evidence>
<dbReference type="AlphaFoldDB" id="A7S1R9"/>
<organism evidence="3 4">
    <name type="scientific">Nematostella vectensis</name>
    <name type="common">Starlet sea anemone</name>
    <dbReference type="NCBI Taxonomy" id="45351"/>
    <lineage>
        <taxon>Eukaryota</taxon>
        <taxon>Metazoa</taxon>
        <taxon>Cnidaria</taxon>
        <taxon>Anthozoa</taxon>
        <taxon>Hexacorallia</taxon>
        <taxon>Actiniaria</taxon>
        <taxon>Edwardsiidae</taxon>
        <taxon>Nematostella</taxon>
    </lineage>
</organism>
<name>A7S1R9_NEMVE</name>
<feature type="compositionally biased region" description="Pro residues" evidence="1">
    <location>
        <begin position="62"/>
        <end position="98"/>
    </location>
</feature>
<dbReference type="KEGG" id="nve:5514273"/>
<dbReference type="eggNOG" id="ENOG502SC36">
    <property type="taxonomic scope" value="Eukaryota"/>
</dbReference>
<evidence type="ECO:0000313" key="3">
    <source>
        <dbReference type="EMBL" id="EDO42416.1"/>
    </source>
</evidence>
<feature type="signal peptide" evidence="2">
    <location>
        <begin position="1"/>
        <end position="16"/>
    </location>
</feature>
<dbReference type="EMBL" id="DS469565">
    <property type="protein sequence ID" value="EDO42416.1"/>
    <property type="molecule type" value="Genomic_DNA"/>
</dbReference>
<dbReference type="OrthoDB" id="5989836at2759"/>
<dbReference type="OMA" id="TDDYGPT"/>
<keyword evidence="4" id="KW-1185">Reference proteome</keyword>
<feature type="chain" id="PRO_5002711695" evidence="2">
    <location>
        <begin position="17"/>
        <end position="347"/>
    </location>
</feature>